<dbReference type="InterPro" id="IPR036388">
    <property type="entry name" value="WH-like_DNA-bd_sf"/>
</dbReference>
<protein>
    <submittedName>
        <fullName evidence="4">40S ribosomal protein S19</fullName>
    </submittedName>
</protein>
<keyword evidence="3" id="KW-0687">Ribonucleoprotein</keyword>
<evidence type="ECO:0000256" key="1">
    <source>
        <dbReference type="ARBA" id="ARBA00010014"/>
    </source>
</evidence>
<dbReference type="GO" id="GO:0022627">
    <property type="term" value="C:cytosolic small ribosomal subunit"/>
    <property type="evidence" value="ECO:0007669"/>
    <property type="project" value="TreeGrafter"/>
</dbReference>
<dbReference type="InterPro" id="IPR001266">
    <property type="entry name" value="Ribosomal_eS19"/>
</dbReference>
<gene>
    <name evidence="4" type="ORF">HOLleu_21437</name>
</gene>
<dbReference type="OrthoDB" id="428974at2759"/>
<accession>A0A9Q1BXX7</accession>
<evidence type="ECO:0000313" key="5">
    <source>
        <dbReference type="Proteomes" id="UP001152320"/>
    </source>
</evidence>
<keyword evidence="5" id="KW-1185">Reference proteome</keyword>
<dbReference type="Pfam" id="PF01090">
    <property type="entry name" value="Ribosomal_S19e"/>
    <property type="match status" value="1"/>
</dbReference>
<dbReference type="AlphaFoldDB" id="A0A9Q1BXX7"/>
<dbReference type="GO" id="GO:0003735">
    <property type="term" value="F:structural constituent of ribosome"/>
    <property type="evidence" value="ECO:0007669"/>
    <property type="project" value="InterPro"/>
</dbReference>
<dbReference type="Gene3D" id="1.10.10.10">
    <property type="entry name" value="Winged helix-like DNA-binding domain superfamily/Winged helix DNA-binding domain"/>
    <property type="match status" value="1"/>
</dbReference>
<reference evidence="4" key="1">
    <citation type="submission" date="2021-10" db="EMBL/GenBank/DDBJ databases">
        <title>Tropical sea cucumber genome reveals ecological adaptation and Cuvierian tubules defense mechanism.</title>
        <authorList>
            <person name="Chen T."/>
        </authorList>
    </citation>
    <scope>NUCLEOTIDE SEQUENCE</scope>
    <source>
        <strain evidence="4">Nanhai2018</strain>
        <tissue evidence="4">Muscle</tissue>
    </source>
</reference>
<dbReference type="PROSITE" id="PS00628">
    <property type="entry name" value="RIBOSOMAL_S19E"/>
    <property type="match status" value="1"/>
</dbReference>
<evidence type="ECO:0000313" key="4">
    <source>
        <dbReference type="EMBL" id="KAJ8034551.1"/>
    </source>
</evidence>
<dbReference type="GO" id="GO:0006412">
    <property type="term" value="P:translation"/>
    <property type="evidence" value="ECO:0007669"/>
    <property type="project" value="InterPro"/>
</dbReference>
<evidence type="ECO:0000256" key="3">
    <source>
        <dbReference type="ARBA" id="ARBA00023274"/>
    </source>
</evidence>
<dbReference type="SMART" id="SM01413">
    <property type="entry name" value="Ribosomal_S19e"/>
    <property type="match status" value="1"/>
</dbReference>
<dbReference type="InterPro" id="IPR018277">
    <property type="entry name" value="Ribosomal_eS19_CS"/>
</dbReference>
<dbReference type="SUPFAM" id="SSF46785">
    <property type="entry name" value="Winged helix' DNA-binding domain"/>
    <property type="match status" value="1"/>
</dbReference>
<sequence>MTSFYTANVKMSGCTVKDVDPAEFVKALAAFFKKSGKLKVPDWVDVVKTGKHKELGPVDPDWYYTRSAAVARHLYVRGGVGVNSMTKIFGGRKRRGTRPNHACRGSSSVARKVLQSLEGIKIIEKYGNHGRRITSQGQRDLDRIAAQVKAATEGKAGKR</sequence>
<dbReference type="Proteomes" id="UP001152320">
    <property type="component" value="Chromosome 10"/>
</dbReference>
<comment type="caution">
    <text evidence="4">The sequence shown here is derived from an EMBL/GenBank/DDBJ whole genome shotgun (WGS) entry which is preliminary data.</text>
</comment>
<dbReference type="EMBL" id="JAIZAY010000010">
    <property type="protein sequence ID" value="KAJ8034551.1"/>
    <property type="molecule type" value="Genomic_DNA"/>
</dbReference>
<evidence type="ECO:0000256" key="2">
    <source>
        <dbReference type="ARBA" id="ARBA00022980"/>
    </source>
</evidence>
<dbReference type="PANTHER" id="PTHR11710:SF0">
    <property type="entry name" value="40S RIBOSOMAL PROTEIN S19"/>
    <property type="match status" value="1"/>
</dbReference>
<organism evidence="4 5">
    <name type="scientific">Holothuria leucospilota</name>
    <name type="common">Black long sea cucumber</name>
    <name type="synonym">Mertensiothuria leucospilota</name>
    <dbReference type="NCBI Taxonomy" id="206669"/>
    <lineage>
        <taxon>Eukaryota</taxon>
        <taxon>Metazoa</taxon>
        <taxon>Echinodermata</taxon>
        <taxon>Eleutherozoa</taxon>
        <taxon>Echinozoa</taxon>
        <taxon>Holothuroidea</taxon>
        <taxon>Aspidochirotacea</taxon>
        <taxon>Aspidochirotida</taxon>
        <taxon>Holothuriidae</taxon>
        <taxon>Holothuria</taxon>
    </lineage>
</organism>
<dbReference type="InterPro" id="IPR036390">
    <property type="entry name" value="WH_DNA-bd_sf"/>
</dbReference>
<dbReference type="GO" id="GO:0003723">
    <property type="term" value="F:RNA binding"/>
    <property type="evidence" value="ECO:0007669"/>
    <property type="project" value="TreeGrafter"/>
</dbReference>
<keyword evidence="2 4" id="KW-0689">Ribosomal protein</keyword>
<proteinExistence type="inferred from homology"/>
<name>A0A9Q1BXX7_HOLLE</name>
<dbReference type="PANTHER" id="PTHR11710">
    <property type="entry name" value="40S RIBOSOMAL PROTEIN S19"/>
    <property type="match status" value="1"/>
</dbReference>
<dbReference type="GO" id="GO:0000028">
    <property type="term" value="P:ribosomal small subunit assembly"/>
    <property type="evidence" value="ECO:0007669"/>
    <property type="project" value="TreeGrafter"/>
</dbReference>
<dbReference type="FunFam" id="1.10.10.10:FF:000118">
    <property type="entry name" value="40S ribosomal protein S19"/>
    <property type="match status" value="1"/>
</dbReference>
<comment type="similarity">
    <text evidence="1">Belongs to the eukaryotic ribosomal protein eS19 family.</text>
</comment>